<reference evidence="7 8" key="1">
    <citation type="submission" date="2018-07" db="EMBL/GenBank/DDBJ databases">
        <title>Genomic Encyclopedia of Type Strains, Phase IV (KMG-IV): sequencing the most valuable type-strain genomes for metagenomic binning, comparative biology and taxonomic classification.</title>
        <authorList>
            <person name="Goeker M."/>
        </authorList>
    </citation>
    <scope>NUCLEOTIDE SEQUENCE [LARGE SCALE GENOMIC DNA]</scope>
    <source>
        <strain evidence="7 8">DSM 44290</strain>
    </source>
</reference>
<evidence type="ECO:0000313" key="7">
    <source>
        <dbReference type="EMBL" id="RDI69373.1"/>
    </source>
</evidence>
<dbReference type="Proteomes" id="UP000254869">
    <property type="component" value="Unassembled WGS sequence"/>
</dbReference>
<dbReference type="AlphaFoldDB" id="A0A370IFA0"/>
<evidence type="ECO:0000256" key="1">
    <source>
        <dbReference type="ARBA" id="ARBA00010617"/>
    </source>
</evidence>
<dbReference type="InterPro" id="IPR017972">
    <property type="entry name" value="Cyt_P450_CS"/>
</dbReference>
<comment type="caution">
    <text evidence="7">The sequence shown here is derived from an EMBL/GenBank/DDBJ whole genome shotgun (WGS) entry which is preliminary data.</text>
</comment>
<dbReference type="Gene3D" id="1.10.630.10">
    <property type="entry name" value="Cytochrome P450"/>
    <property type="match status" value="1"/>
</dbReference>
<dbReference type="GO" id="GO:0004497">
    <property type="term" value="F:monooxygenase activity"/>
    <property type="evidence" value="ECO:0007669"/>
    <property type="project" value="UniProtKB-KW"/>
</dbReference>
<keyword evidence="3" id="KW-0479">Metal-binding</keyword>
<dbReference type="PANTHER" id="PTHR46696">
    <property type="entry name" value="P450, PUTATIVE (EUROFUNG)-RELATED"/>
    <property type="match status" value="1"/>
</dbReference>
<keyword evidence="6" id="KW-0503">Monooxygenase</keyword>
<proteinExistence type="inferred from homology"/>
<dbReference type="GO" id="GO:0016705">
    <property type="term" value="F:oxidoreductase activity, acting on paired donors, with incorporation or reduction of molecular oxygen"/>
    <property type="evidence" value="ECO:0007669"/>
    <property type="project" value="InterPro"/>
</dbReference>
<name>A0A370IFA0_9NOCA</name>
<dbReference type="STRING" id="1210086.GCA_001613105_00764"/>
<dbReference type="SUPFAM" id="SSF48264">
    <property type="entry name" value="Cytochrome P450"/>
    <property type="match status" value="1"/>
</dbReference>
<evidence type="ECO:0000313" key="8">
    <source>
        <dbReference type="Proteomes" id="UP000254869"/>
    </source>
</evidence>
<protein>
    <submittedName>
        <fullName evidence="7">Cytochrome P450</fullName>
    </submittedName>
</protein>
<dbReference type="RefSeq" id="WP_067991694.1">
    <property type="nucleotide sequence ID" value="NZ_QQBC01000001.1"/>
</dbReference>
<dbReference type="PRINTS" id="PR00385">
    <property type="entry name" value="P450"/>
</dbReference>
<evidence type="ECO:0000256" key="4">
    <source>
        <dbReference type="ARBA" id="ARBA00023002"/>
    </source>
</evidence>
<dbReference type="InterPro" id="IPR002397">
    <property type="entry name" value="Cyt_P450_B"/>
</dbReference>
<dbReference type="InterPro" id="IPR036396">
    <property type="entry name" value="Cyt_P450_sf"/>
</dbReference>
<dbReference type="GO" id="GO:0005506">
    <property type="term" value="F:iron ion binding"/>
    <property type="evidence" value="ECO:0007669"/>
    <property type="project" value="InterPro"/>
</dbReference>
<evidence type="ECO:0000256" key="6">
    <source>
        <dbReference type="ARBA" id="ARBA00023033"/>
    </source>
</evidence>
<dbReference type="EMBL" id="QQBC01000001">
    <property type="protein sequence ID" value="RDI69373.1"/>
    <property type="molecule type" value="Genomic_DNA"/>
</dbReference>
<dbReference type="PANTHER" id="PTHR46696:SF1">
    <property type="entry name" value="CYTOCHROME P450 YJIB-RELATED"/>
    <property type="match status" value="1"/>
</dbReference>
<evidence type="ECO:0000256" key="2">
    <source>
        <dbReference type="ARBA" id="ARBA00022617"/>
    </source>
</evidence>
<keyword evidence="4" id="KW-0560">Oxidoreductase</keyword>
<accession>A0A370IFA0</accession>
<dbReference type="GO" id="GO:0020037">
    <property type="term" value="F:heme binding"/>
    <property type="evidence" value="ECO:0007669"/>
    <property type="project" value="InterPro"/>
</dbReference>
<evidence type="ECO:0000256" key="3">
    <source>
        <dbReference type="ARBA" id="ARBA00022723"/>
    </source>
</evidence>
<dbReference type="InterPro" id="IPR001128">
    <property type="entry name" value="Cyt_P450"/>
</dbReference>
<keyword evidence="5" id="KW-0408">Iron</keyword>
<comment type="similarity">
    <text evidence="1">Belongs to the cytochrome P450 family.</text>
</comment>
<keyword evidence="8" id="KW-1185">Reference proteome</keyword>
<evidence type="ECO:0000256" key="5">
    <source>
        <dbReference type="ARBA" id="ARBA00023004"/>
    </source>
</evidence>
<dbReference type="PRINTS" id="PR00359">
    <property type="entry name" value="BP450"/>
</dbReference>
<keyword evidence="2" id="KW-0349">Heme</keyword>
<gene>
    <name evidence="7" type="ORF">DFR76_101911</name>
</gene>
<sequence length="376" mass="40802">MPNSPTVSCPFSTQARPLNVPDPERIAMRRGGPVVRTEAPAGGSVWIVTDAELAREVLADARFAKDPALAPERWDARTAGLEPTAAEQMSVTTLDGESHMRLRRAFAPLFSAARMRAAYPRMKAVAENLLDDLGPGKVDLVDDFTTRYPLTILCDLLAIPPRHIDAAIGACHLMHVDYPANVGRAMSGFAELASIALDHTDGPATELAQRMPADSTPRDLHYQIFTLLFAGQLTTDLTVGFLVARLLGDPTASPDNDQLVRETLRKHPPAPFTLWRFTATELDLAGIRLPANTPVLIDIQGINAHLTPEANDLTFGAGPHYCIGAQLAHLELRALAETLRTTYPRARLSTAFADLRHSSPGGIMGSRLHSLPVELR</sequence>
<organism evidence="7 8">
    <name type="scientific">Nocardia pseudobrasiliensis</name>
    <dbReference type="NCBI Taxonomy" id="45979"/>
    <lineage>
        <taxon>Bacteria</taxon>
        <taxon>Bacillati</taxon>
        <taxon>Actinomycetota</taxon>
        <taxon>Actinomycetes</taxon>
        <taxon>Mycobacteriales</taxon>
        <taxon>Nocardiaceae</taxon>
        <taxon>Nocardia</taxon>
    </lineage>
</organism>
<dbReference type="PROSITE" id="PS00086">
    <property type="entry name" value="CYTOCHROME_P450"/>
    <property type="match status" value="1"/>
</dbReference>